<organism evidence="2 3">
    <name type="scientific">Naematelia encephala</name>
    <dbReference type="NCBI Taxonomy" id="71784"/>
    <lineage>
        <taxon>Eukaryota</taxon>
        <taxon>Fungi</taxon>
        <taxon>Dikarya</taxon>
        <taxon>Basidiomycota</taxon>
        <taxon>Agaricomycotina</taxon>
        <taxon>Tremellomycetes</taxon>
        <taxon>Tremellales</taxon>
        <taxon>Naemateliaceae</taxon>
        <taxon>Naematelia</taxon>
    </lineage>
</organism>
<dbReference type="AlphaFoldDB" id="A0A1Y2B0F9"/>
<reference evidence="2 3" key="1">
    <citation type="submission" date="2016-07" db="EMBL/GenBank/DDBJ databases">
        <title>Pervasive Adenine N6-methylation of Active Genes in Fungi.</title>
        <authorList>
            <consortium name="DOE Joint Genome Institute"/>
            <person name="Mondo S.J."/>
            <person name="Dannebaum R.O."/>
            <person name="Kuo R.C."/>
            <person name="Labutti K."/>
            <person name="Haridas S."/>
            <person name="Kuo A."/>
            <person name="Salamov A."/>
            <person name="Ahrendt S.R."/>
            <person name="Lipzen A."/>
            <person name="Sullivan W."/>
            <person name="Andreopoulos W.B."/>
            <person name="Clum A."/>
            <person name="Lindquist E."/>
            <person name="Daum C."/>
            <person name="Ramamoorthy G.K."/>
            <person name="Gryganskyi A."/>
            <person name="Culley D."/>
            <person name="Magnuson J.K."/>
            <person name="James T.Y."/>
            <person name="O'Malley M.A."/>
            <person name="Stajich J.E."/>
            <person name="Spatafora J.W."/>
            <person name="Visel A."/>
            <person name="Grigoriev I.V."/>
        </authorList>
    </citation>
    <scope>NUCLEOTIDE SEQUENCE [LARGE SCALE GENOMIC DNA]</scope>
    <source>
        <strain evidence="2 3">68-887.2</strain>
    </source>
</reference>
<keyword evidence="3" id="KW-1185">Reference proteome</keyword>
<feature type="region of interest" description="Disordered" evidence="1">
    <location>
        <begin position="125"/>
        <end position="153"/>
    </location>
</feature>
<dbReference type="InParanoid" id="A0A1Y2B0F9"/>
<feature type="compositionally biased region" description="Low complexity" evidence="1">
    <location>
        <begin position="129"/>
        <end position="139"/>
    </location>
</feature>
<accession>A0A1Y2B0F9</accession>
<dbReference type="EMBL" id="MCFC01000032">
    <property type="protein sequence ID" value="ORY28302.1"/>
    <property type="molecule type" value="Genomic_DNA"/>
</dbReference>
<dbReference type="Proteomes" id="UP000193986">
    <property type="component" value="Unassembled WGS sequence"/>
</dbReference>
<sequence>MAGTAGTNRHEGPVGFYTKYQPEQVIEAFEHPPEELLTACMEVWRDGRWREEFPETVDERIKLWLEEEANVNKFPSPEDTRSIASSTTAHYHGVFEDVKIEYTIHVLADFISMVTLWKADQGSVRESSESQSENPSHSQSDNHSKDPYEDGVSFFAPHDHRALDYVFRNASADLVQSAKNMLLKGKRSPDANNPPRPFGGSNTSAKLSELSAERNADR</sequence>
<evidence type="ECO:0000313" key="3">
    <source>
        <dbReference type="Proteomes" id="UP000193986"/>
    </source>
</evidence>
<name>A0A1Y2B0F9_9TREE</name>
<proteinExistence type="predicted"/>
<gene>
    <name evidence="2" type="ORF">BCR39DRAFT_559591</name>
</gene>
<evidence type="ECO:0000256" key="1">
    <source>
        <dbReference type="SAM" id="MobiDB-lite"/>
    </source>
</evidence>
<protein>
    <submittedName>
        <fullName evidence="2">Uncharacterized protein</fullName>
    </submittedName>
</protein>
<evidence type="ECO:0000313" key="2">
    <source>
        <dbReference type="EMBL" id="ORY28302.1"/>
    </source>
</evidence>
<feature type="region of interest" description="Disordered" evidence="1">
    <location>
        <begin position="181"/>
        <end position="218"/>
    </location>
</feature>
<comment type="caution">
    <text evidence="2">The sequence shown here is derived from an EMBL/GenBank/DDBJ whole genome shotgun (WGS) entry which is preliminary data.</text>
</comment>